<accession>A0ABU7V170</accession>
<comment type="caution">
    <text evidence="1">The sequence shown here is derived from an EMBL/GenBank/DDBJ whole genome shotgun (WGS) entry which is preliminary data.</text>
</comment>
<evidence type="ECO:0000313" key="2">
    <source>
        <dbReference type="Proteomes" id="UP001356170"/>
    </source>
</evidence>
<evidence type="ECO:0000313" key="1">
    <source>
        <dbReference type="EMBL" id="MEF2155796.1"/>
    </source>
</evidence>
<evidence type="ECO:0008006" key="3">
    <source>
        <dbReference type="Google" id="ProtNLM"/>
    </source>
</evidence>
<sequence>MDHKKQIHSHIQAAADELLSFVRSSESAHHEGWVPAVQIKDALALNFVAVPQQGSQYGPKGWLFAILARILEDQGRLEHKKVGSRAFFRTRPAA</sequence>
<dbReference type="Proteomes" id="UP001356170">
    <property type="component" value="Unassembled WGS sequence"/>
</dbReference>
<dbReference type="RefSeq" id="WP_331703787.1">
    <property type="nucleotide sequence ID" value="NZ_JAZHBO010000002.1"/>
</dbReference>
<gene>
    <name evidence="1" type="ORF">V3390_06045</name>
</gene>
<name>A0ABU7V170_9GAMM</name>
<reference evidence="1 2" key="1">
    <citation type="submission" date="2024-01" db="EMBL/GenBank/DDBJ databases">
        <title>Novel species of the genus Luteimonas isolated from rivers.</title>
        <authorList>
            <person name="Lu H."/>
        </authorList>
    </citation>
    <scope>NUCLEOTIDE SEQUENCE [LARGE SCALE GENOMIC DNA]</scope>
    <source>
        <strain evidence="1 2">FXH3W</strain>
    </source>
</reference>
<organism evidence="1 2">
    <name type="scientific">Aquilutibacter rugosus</name>
    <dbReference type="NCBI Taxonomy" id="3115820"/>
    <lineage>
        <taxon>Bacteria</taxon>
        <taxon>Pseudomonadati</taxon>
        <taxon>Pseudomonadota</taxon>
        <taxon>Gammaproteobacteria</taxon>
        <taxon>Lysobacterales</taxon>
        <taxon>Lysobacteraceae</taxon>
        <taxon>Aquilutibacter</taxon>
    </lineage>
</organism>
<dbReference type="EMBL" id="JAZHBO010000002">
    <property type="protein sequence ID" value="MEF2155796.1"/>
    <property type="molecule type" value="Genomic_DNA"/>
</dbReference>
<keyword evidence="2" id="KW-1185">Reference proteome</keyword>
<protein>
    <recommendedName>
        <fullName evidence="3">HTH OST-type domain-containing protein</fullName>
    </recommendedName>
</protein>
<proteinExistence type="predicted"/>